<dbReference type="Proteomes" id="UP000885847">
    <property type="component" value="Unassembled WGS sequence"/>
</dbReference>
<dbReference type="PANTHER" id="PTHR30604">
    <property type="entry name" value="PROTEIN TRANSPORT PROTEIN HOFQ"/>
    <property type="match status" value="1"/>
</dbReference>
<dbReference type="SMART" id="SM00965">
    <property type="entry name" value="STN"/>
    <property type="match status" value="1"/>
</dbReference>
<dbReference type="InterPro" id="IPR038591">
    <property type="entry name" value="NolW-like_sf"/>
</dbReference>
<dbReference type="Pfam" id="PF11741">
    <property type="entry name" value="AMIN"/>
    <property type="match status" value="1"/>
</dbReference>
<evidence type="ECO:0000259" key="4">
    <source>
        <dbReference type="SMART" id="SM00965"/>
    </source>
</evidence>
<reference evidence="5" key="1">
    <citation type="journal article" date="2020" name="mSystems">
        <title>Genome- and Community-Level Interaction Insights into Carbon Utilization and Element Cycling Functions of Hydrothermarchaeota in Hydrothermal Sediment.</title>
        <authorList>
            <person name="Zhou Z."/>
            <person name="Liu Y."/>
            <person name="Xu W."/>
            <person name="Pan J."/>
            <person name="Luo Z.H."/>
            <person name="Li M."/>
        </authorList>
    </citation>
    <scope>NUCLEOTIDE SEQUENCE [LARGE SCALE GENOMIC DNA]</scope>
    <source>
        <strain evidence="5">HyVt-102</strain>
    </source>
</reference>
<proteinExistence type="predicted"/>
<dbReference type="PANTHER" id="PTHR30604:SF1">
    <property type="entry name" value="DNA UTILIZATION PROTEIN HOFQ"/>
    <property type="match status" value="1"/>
</dbReference>
<evidence type="ECO:0000313" key="5">
    <source>
        <dbReference type="EMBL" id="HDI83061.1"/>
    </source>
</evidence>
<comment type="caution">
    <text evidence="5">The sequence shown here is derived from an EMBL/GenBank/DDBJ whole genome shotgun (WGS) entry which is preliminary data.</text>
</comment>
<dbReference type="InterPro" id="IPR021731">
    <property type="entry name" value="AMIN_dom"/>
</dbReference>
<dbReference type="AlphaFoldDB" id="A0A7C0ZEI0"/>
<feature type="domain" description="Secretin/TonB short N-terminal" evidence="4">
    <location>
        <begin position="185"/>
        <end position="233"/>
    </location>
</feature>
<keyword evidence="3" id="KW-0998">Cell outer membrane</keyword>
<dbReference type="InterPro" id="IPR051808">
    <property type="entry name" value="Type_IV_pilus_biogenesis"/>
</dbReference>
<dbReference type="GO" id="GO:0019867">
    <property type="term" value="C:outer membrane"/>
    <property type="evidence" value="ECO:0007669"/>
    <property type="project" value="InterPro"/>
</dbReference>
<dbReference type="EMBL" id="DQWE01000221">
    <property type="protein sequence ID" value="HDI83061.1"/>
    <property type="molecule type" value="Genomic_DNA"/>
</dbReference>
<organism evidence="5">
    <name type="scientific">candidate division WOR-3 bacterium</name>
    <dbReference type="NCBI Taxonomy" id="2052148"/>
    <lineage>
        <taxon>Bacteria</taxon>
        <taxon>Bacteria division WOR-3</taxon>
    </lineage>
</organism>
<evidence type="ECO:0000256" key="3">
    <source>
        <dbReference type="ARBA" id="ARBA00023237"/>
    </source>
</evidence>
<dbReference type="InterPro" id="IPR011662">
    <property type="entry name" value="Secretin/TonB_short_N"/>
</dbReference>
<dbReference type="Gene3D" id="2.60.40.3500">
    <property type="match status" value="1"/>
</dbReference>
<dbReference type="Pfam" id="PF07660">
    <property type="entry name" value="STN"/>
    <property type="match status" value="1"/>
</dbReference>
<sequence length="423" mass="46656">MRKTLLFLLVFIGLYAFNLSDISVSGTEGNTIVEFTFDGEVSYTDFTMDGKIVIDLLNTKGLEGKTWDVNNGGIKNIQISEIPSGDILRVIVSCDQEYSYTISQEDSKLVMEISTGTEDFGPMNIGGAETIPPVEETEVKETETTETQEEVTPPTRVVKKKGISMEFENADMTTALRAIAEYAGMNIVIGDDVKGTVTLKLDNIYWEDALRLILQTKGYAYVIEGNVIRVGTGKQFEAEREARELAEPMEQKVIVLEFTTAREIEKVIKNQLSKRGSMDIDERTNSIIVKDIKSKVEQIESLIRILDTKTPQVAIEAKVVDMDKGVLNDLGIQWSVKNLRNADWNLMGSVGSSQLTGPISGLALTLGTIKNFALLSSSLKALETENKLTTLANPRITTANNKKAEIFGGKKFAITTLDMRGNP</sequence>
<keyword evidence="1" id="KW-0813">Transport</keyword>
<dbReference type="Pfam" id="PF03958">
    <property type="entry name" value="Secretin_N"/>
    <property type="match status" value="1"/>
</dbReference>
<name>A0A7C0ZEI0_UNCW3</name>
<keyword evidence="2" id="KW-0472">Membrane</keyword>
<dbReference type="Gene3D" id="3.30.1370.130">
    <property type="match status" value="1"/>
</dbReference>
<accession>A0A7C0ZEI0</accession>
<protein>
    <submittedName>
        <fullName evidence="5">Type IV pilus secretin family protein</fullName>
    </submittedName>
</protein>
<dbReference type="Gene3D" id="3.30.1370.120">
    <property type="match status" value="1"/>
</dbReference>
<evidence type="ECO:0000256" key="2">
    <source>
        <dbReference type="ARBA" id="ARBA00023136"/>
    </source>
</evidence>
<feature type="non-terminal residue" evidence="5">
    <location>
        <position position="423"/>
    </location>
</feature>
<evidence type="ECO:0000256" key="1">
    <source>
        <dbReference type="ARBA" id="ARBA00022448"/>
    </source>
</evidence>
<gene>
    <name evidence="5" type="ORF">ENF18_04635</name>
</gene>
<dbReference type="InterPro" id="IPR005644">
    <property type="entry name" value="NolW-like"/>
</dbReference>